<feature type="transmembrane region" description="Helical" evidence="1">
    <location>
        <begin position="270"/>
        <end position="290"/>
    </location>
</feature>
<accession>A0ABU3RS40</accession>
<evidence type="ECO:0000313" key="3">
    <source>
        <dbReference type="Proteomes" id="UP001256673"/>
    </source>
</evidence>
<feature type="transmembrane region" description="Helical" evidence="1">
    <location>
        <begin position="36"/>
        <end position="61"/>
    </location>
</feature>
<keyword evidence="1" id="KW-1133">Transmembrane helix</keyword>
<feature type="transmembrane region" description="Helical" evidence="1">
    <location>
        <begin position="81"/>
        <end position="110"/>
    </location>
</feature>
<reference evidence="2 3" key="1">
    <citation type="submission" date="2023-09" db="EMBL/GenBank/DDBJ databases">
        <title>Microbacterium fusihabitans sp. nov., Microbacterium phycihabitans sp. nov., and Microbacterium cervinum sp. nov., isolated from dried seaweeds of beach.</title>
        <authorList>
            <person name="Lee S.D."/>
        </authorList>
    </citation>
    <scope>NUCLEOTIDE SEQUENCE [LARGE SCALE GENOMIC DNA]</scope>
    <source>
        <strain evidence="2 3">KSW2-21</strain>
    </source>
</reference>
<dbReference type="Proteomes" id="UP001256673">
    <property type="component" value="Unassembled WGS sequence"/>
</dbReference>
<feature type="transmembrane region" description="Helical" evidence="1">
    <location>
        <begin position="217"/>
        <end position="238"/>
    </location>
</feature>
<dbReference type="PANTHER" id="PTHR30282:SF0">
    <property type="entry name" value="P-AMINOBENZOYL-GLUTAMATE TRANSPORT PROTEIN"/>
    <property type="match status" value="1"/>
</dbReference>
<dbReference type="RefSeq" id="WP_316000635.1">
    <property type="nucleotide sequence ID" value="NZ_JAWDIU010000001.1"/>
</dbReference>
<organism evidence="2 3">
    <name type="scientific">Microbacterium algihabitans</name>
    <dbReference type="NCBI Taxonomy" id="3075992"/>
    <lineage>
        <taxon>Bacteria</taxon>
        <taxon>Bacillati</taxon>
        <taxon>Actinomycetota</taxon>
        <taxon>Actinomycetes</taxon>
        <taxon>Micrococcales</taxon>
        <taxon>Microbacteriaceae</taxon>
        <taxon>Microbacterium</taxon>
    </lineage>
</organism>
<evidence type="ECO:0000313" key="2">
    <source>
        <dbReference type="EMBL" id="MDU0325712.1"/>
    </source>
</evidence>
<protein>
    <submittedName>
        <fullName evidence="2">AbgT family transporter</fullName>
    </submittedName>
</protein>
<keyword evidence="1" id="KW-0812">Transmembrane</keyword>
<feature type="transmembrane region" description="Helical" evidence="1">
    <location>
        <begin position="389"/>
        <end position="410"/>
    </location>
</feature>
<evidence type="ECO:0000256" key="1">
    <source>
        <dbReference type="SAM" id="Phobius"/>
    </source>
</evidence>
<feature type="transmembrane region" description="Helical" evidence="1">
    <location>
        <begin position="149"/>
        <end position="165"/>
    </location>
</feature>
<comment type="caution">
    <text evidence="2">The sequence shown here is derived from an EMBL/GenBank/DDBJ whole genome shotgun (WGS) entry which is preliminary data.</text>
</comment>
<dbReference type="PANTHER" id="PTHR30282">
    <property type="entry name" value="P-AMINOBENZOYL GLUTAMATE TRANSPORTER"/>
    <property type="match status" value="1"/>
</dbReference>
<feature type="transmembrane region" description="Helical" evidence="1">
    <location>
        <begin position="177"/>
        <end position="197"/>
    </location>
</feature>
<feature type="transmembrane region" description="Helical" evidence="1">
    <location>
        <begin position="310"/>
        <end position="329"/>
    </location>
</feature>
<proteinExistence type="predicted"/>
<dbReference type="EMBL" id="JAWDIU010000001">
    <property type="protein sequence ID" value="MDU0325712.1"/>
    <property type="molecule type" value="Genomic_DNA"/>
</dbReference>
<keyword evidence="3" id="KW-1185">Reference proteome</keyword>
<feature type="transmembrane region" description="Helical" evidence="1">
    <location>
        <begin position="477"/>
        <end position="502"/>
    </location>
</feature>
<feature type="transmembrane region" description="Helical" evidence="1">
    <location>
        <begin position="422"/>
        <end position="441"/>
    </location>
</feature>
<keyword evidence="1" id="KW-0472">Membrane</keyword>
<feature type="transmembrane region" description="Helical" evidence="1">
    <location>
        <begin position="122"/>
        <end position="143"/>
    </location>
</feature>
<name>A0ABU3RS40_9MICO</name>
<dbReference type="InterPro" id="IPR004697">
    <property type="entry name" value="AbgT"/>
</dbReference>
<sequence>MSTDTTPALTLADAKGLGGRILRGIERVGNKLPHPFYLFLLIAGLVAVASAIATLLGAATIDPATGETIPIRSILSGEGVVYALTTAIQNFVTFPPLGLIVTVMLGIGVAERLGLLKAAMRGAVLAAPGWAVTFVVVLVSLMGNLASDSAMVILPPLAAAAFLAAGRHPLAGFAASYAAVVAGFSANVVPAGTDVLLSGITTSAAQIVDPGASVSPLANYFFMATSTLLLAVVITVVCQRYVEPRLTPYEGGLADEDASKPLEAIERRGLRVAGIAVAAYLAIVATVVAVPGSPLQGEGGQILRSPFMTALPIFILFLFLVAGIAYGLGARTLTSARQIPEHMTAAVKDLVPFIVVIFTAAQAIAWFNWSQLGLLLATSGAEAMKATGLGGLGGLVLFSLFCTIPALLLASGSALWTLLAPIFVPMFMLAGIDPAYVQAAFRITDSATNPLVPMNPMLPVVLGLLQRWQPKAGLGTLFSLVIPFTLVIWGVWLLQFIVWGLLGLPVGPGHGLELQ</sequence>
<feature type="transmembrane region" description="Helical" evidence="1">
    <location>
        <begin position="447"/>
        <end position="465"/>
    </location>
</feature>
<dbReference type="Pfam" id="PF03806">
    <property type="entry name" value="ABG_transport"/>
    <property type="match status" value="1"/>
</dbReference>
<gene>
    <name evidence="2" type="ORF">RWH43_02970</name>
</gene>
<feature type="transmembrane region" description="Helical" evidence="1">
    <location>
        <begin position="350"/>
        <end position="369"/>
    </location>
</feature>